<feature type="compositionally biased region" description="Basic and acidic residues" evidence="1">
    <location>
        <begin position="1"/>
        <end position="10"/>
    </location>
</feature>
<dbReference type="AlphaFoldDB" id="A0A7R8CSI6"/>
<organism evidence="2 3">
    <name type="scientific">Lepeophtheirus salmonis</name>
    <name type="common">Salmon louse</name>
    <name type="synonym">Caligus salmonis</name>
    <dbReference type="NCBI Taxonomy" id="72036"/>
    <lineage>
        <taxon>Eukaryota</taxon>
        <taxon>Metazoa</taxon>
        <taxon>Ecdysozoa</taxon>
        <taxon>Arthropoda</taxon>
        <taxon>Crustacea</taxon>
        <taxon>Multicrustacea</taxon>
        <taxon>Hexanauplia</taxon>
        <taxon>Copepoda</taxon>
        <taxon>Siphonostomatoida</taxon>
        <taxon>Caligidae</taxon>
        <taxon>Lepeophtheirus</taxon>
    </lineage>
</organism>
<name>A0A7R8CSI6_LEPSM</name>
<evidence type="ECO:0000313" key="3">
    <source>
        <dbReference type="Proteomes" id="UP000675881"/>
    </source>
</evidence>
<keyword evidence="3" id="KW-1185">Reference proteome</keyword>
<protein>
    <submittedName>
        <fullName evidence="2">(salmon louse) hypothetical protein</fullName>
    </submittedName>
</protein>
<accession>A0A7R8CSI6</accession>
<gene>
    <name evidence="2" type="ORF">LSAA_8256</name>
</gene>
<sequence>MSPFEYEKVLKKQCQKTKPDSVPQGEGILNDNNRGGLERSVTCTKGKSQATHDDPNADSITPSKEPSSVPEEEELFKNKGNAPQDGEVANNDPFRHLFINESDVNSPQNEITPRDAPLSVNKANNSLARQFHRVCPDEICKRRSRISPQKPNKPHLNFSKELEHYTRSYSWVKEIILIRVILQ</sequence>
<feature type="region of interest" description="Disordered" evidence="1">
    <location>
        <begin position="1"/>
        <end position="93"/>
    </location>
</feature>
<proteinExistence type="predicted"/>
<evidence type="ECO:0000256" key="1">
    <source>
        <dbReference type="SAM" id="MobiDB-lite"/>
    </source>
</evidence>
<dbReference type="Proteomes" id="UP000675881">
    <property type="component" value="Chromosome 4"/>
</dbReference>
<evidence type="ECO:0000313" key="2">
    <source>
        <dbReference type="EMBL" id="CAF2914411.1"/>
    </source>
</evidence>
<reference evidence="2" key="1">
    <citation type="submission" date="2021-02" db="EMBL/GenBank/DDBJ databases">
        <authorList>
            <person name="Bekaert M."/>
        </authorList>
    </citation>
    <scope>NUCLEOTIDE SEQUENCE</scope>
    <source>
        <strain evidence="2">IoA-00</strain>
    </source>
</reference>
<dbReference type="EMBL" id="HG994583">
    <property type="protein sequence ID" value="CAF2914411.1"/>
    <property type="molecule type" value="Genomic_DNA"/>
</dbReference>